<dbReference type="EMBL" id="VOHM01000001">
    <property type="protein sequence ID" value="TWT29011.1"/>
    <property type="molecule type" value="Genomic_DNA"/>
</dbReference>
<evidence type="ECO:0000313" key="2">
    <source>
        <dbReference type="Proteomes" id="UP000320791"/>
    </source>
</evidence>
<organism evidence="1 2">
    <name type="scientific">Corynebacterium canis</name>
    <dbReference type="NCBI Taxonomy" id="679663"/>
    <lineage>
        <taxon>Bacteria</taxon>
        <taxon>Bacillati</taxon>
        <taxon>Actinomycetota</taxon>
        <taxon>Actinomycetes</taxon>
        <taxon>Mycobacteriales</taxon>
        <taxon>Corynebacteriaceae</taxon>
        <taxon>Corynebacterium</taxon>
    </lineage>
</organism>
<accession>A0A5C5URC0</accession>
<dbReference type="RefSeq" id="WP_146323127.1">
    <property type="nucleotide sequence ID" value="NZ_CP047080.1"/>
</dbReference>
<reference evidence="1 2" key="1">
    <citation type="submission" date="2019-08" db="EMBL/GenBank/DDBJ databases">
        <authorList>
            <person name="Lei W."/>
        </authorList>
    </citation>
    <scope>NUCLEOTIDE SEQUENCE [LARGE SCALE GENOMIC DNA]</scope>
    <source>
        <strain evidence="1 2">CCUG 58627</strain>
    </source>
</reference>
<sequence length="87" mass="9718">MIARGGHLGVTPDRLVFEPHALNFNTQESQIAIPFTELTGLRKHKRMAAVLLTATTRAGIDFEFVCWKRDAVIEAVRQQCPQIAVSE</sequence>
<gene>
    <name evidence="1" type="ORF">FRX94_00360</name>
</gene>
<dbReference type="OrthoDB" id="5192608at2"/>
<protein>
    <submittedName>
        <fullName evidence="1">Uncharacterized protein</fullName>
    </submittedName>
</protein>
<dbReference type="Proteomes" id="UP000320791">
    <property type="component" value="Unassembled WGS sequence"/>
</dbReference>
<comment type="caution">
    <text evidence="1">The sequence shown here is derived from an EMBL/GenBank/DDBJ whole genome shotgun (WGS) entry which is preliminary data.</text>
</comment>
<dbReference type="AlphaFoldDB" id="A0A5C5URC0"/>
<name>A0A5C5URC0_9CORY</name>
<keyword evidence="2" id="KW-1185">Reference proteome</keyword>
<evidence type="ECO:0000313" key="1">
    <source>
        <dbReference type="EMBL" id="TWT29011.1"/>
    </source>
</evidence>
<proteinExistence type="predicted"/>